<dbReference type="SMART" id="SM00363">
    <property type="entry name" value="S4"/>
    <property type="match status" value="1"/>
</dbReference>
<dbReference type="EC" id="5.4.99.-" evidence="6"/>
<dbReference type="GO" id="GO:0160140">
    <property type="term" value="F:23S rRNA pseudouridine(1911/1915/1917) synthase activity"/>
    <property type="evidence" value="ECO:0007669"/>
    <property type="project" value="UniProtKB-EC"/>
</dbReference>
<dbReference type="InterPro" id="IPR006225">
    <property type="entry name" value="PsdUridine_synth_RluC/D"/>
</dbReference>
<dbReference type="InterPro" id="IPR006145">
    <property type="entry name" value="PsdUridine_synth_RsuA/RluA"/>
</dbReference>
<dbReference type="GO" id="GO:0000455">
    <property type="term" value="P:enzyme-directed rRNA pseudouridine synthesis"/>
    <property type="evidence" value="ECO:0007669"/>
    <property type="project" value="UniProtKB-ARBA"/>
</dbReference>
<dbReference type="Pfam" id="PF01479">
    <property type="entry name" value="S4"/>
    <property type="match status" value="1"/>
</dbReference>
<dbReference type="CDD" id="cd00165">
    <property type="entry name" value="S4"/>
    <property type="match status" value="1"/>
</dbReference>
<feature type="active site" evidence="4">
    <location>
        <position position="169"/>
    </location>
</feature>
<evidence type="ECO:0000256" key="2">
    <source>
        <dbReference type="ARBA" id="ARBA00023235"/>
    </source>
</evidence>
<dbReference type="EMBL" id="WNKV01000017">
    <property type="protein sequence ID" value="MTW18438.1"/>
    <property type="molecule type" value="Genomic_DNA"/>
</dbReference>
<comment type="similarity">
    <text evidence="1 6">Belongs to the pseudouridine synthase RluA family.</text>
</comment>
<dbReference type="Pfam" id="PF00849">
    <property type="entry name" value="PseudoU_synth_2"/>
    <property type="match status" value="1"/>
</dbReference>
<evidence type="ECO:0000256" key="4">
    <source>
        <dbReference type="PIRSR" id="PIRSR606225-1"/>
    </source>
</evidence>
<evidence type="ECO:0000256" key="1">
    <source>
        <dbReference type="ARBA" id="ARBA00010876"/>
    </source>
</evidence>
<evidence type="ECO:0000256" key="3">
    <source>
        <dbReference type="ARBA" id="ARBA00036882"/>
    </source>
</evidence>
<dbReference type="GO" id="GO:0003723">
    <property type="term" value="F:RNA binding"/>
    <property type="evidence" value="ECO:0007669"/>
    <property type="project" value="UniProtKB-KW"/>
</dbReference>
<feature type="domain" description="RNA-binding S4" evidence="7">
    <location>
        <begin position="44"/>
        <end position="105"/>
    </location>
</feature>
<dbReference type="InterPro" id="IPR006224">
    <property type="entry name" value="PsdUridine_synth_RluA-like_CS"/>
</dbReference>
<dbReference type="PANTHER" id="PTHR21600:SF44">
    <property type="entry name" value="RIBOSOMAL LARGE SUBUNIT PSEUDOURIDINE SYNTHASE D"/>
    <property type="match status" value="1"/>
</dbReference>
<keyword evidence="2 6" id="KW-0413">Isomerase</keyword>
<sequence>MKRACSGSSGVSAAVGVSGDCDGAMMGEDRRIETVVIAAPEAGDRLDRVLAARLTDFSRSRLKTLIIGGHVAIGDRTIRDPGQRVNANDRVHVTVPPPEPPEPQPEPIALSVVHEDDDLLVIDKPAGLVVHPAAGHWSGTLVNALVAHCGDSLSGIGGVRRPGIVHRLDKDTTGLMVVAKSDRAHRSLARQFADHGRRGPLERGYLAFVWGGPDRPRGVIDKPIGRHPQARDKMSIQATGREAVTHWETVQTYRGKAGEPVAALLACRLETGRTHQIRVHLASIGHPLIGDPVYGPGFRTKAALLPAEAQSALAALGRQALHAYLLGIQHPSSRKALVFRSDLPADLARLHKALGGGTIDLARR</sequence>
<accession>A0A9X5AV00</accession>
<evidence type="ECO:0000313" key="9">
    <source>
        <dbReference type="Proteomes" id="UP000438991"/>
    </source>
</evidence>
<dbReference type="SUPFAM" id="SSF55174">
    <property type="entry name" value="Alpha-L RNA-binding motif"/>
    <property type="match status" value="1"/>
</dbReference>
<keyword evidence="5" id="KW-0694">RNA-binding</keyword>
<reference evidence="8 9" key="1">
    <citation type="submission" date="2019-11" db="EMBL/GenBank/DDBJ databases">
        <title>Whole-genome sequence of Rhodoplanes serenus DSM 18633, type strain.</title>
        <authorList>
            <person name="Kyndt J.A."/>
            <person name="Meyer T.E."/>
        </authorList>
    </citation>
    <scope>NUCLEOTIDE SEQUENCE [LARGE SCALE GENOMIC DNA]</scope>
    <source>
        <strain evidence="8 9">DSM 18633</strain>
    </source>
</reference>
<dbReference type="SUPFAM" id="SSF55120">
    <property type="entry name" value="Pseudouridine synthase"/>
    <property type="match status" value="1"/>
</dbReference>
<dbReference type="PROSITE" id="PS50889">
    <property type="entry name" value="S4"/>
    <property type="match status" value="1"/>
</dbReference>
<dbReference type="InterPro" id="IPR020103">
    <property type="entry name" value="PsdUridine_synth_cat_dom_sf"/>
</dbReference>
<organism evidence="8 9">
    <name type="scientific">Rhodoplanes serenus</name>
    <dbReference type="NCBI Taxonomy" id="200615"/>
    <lineage>
        <taxon>Bacteria</taxon>
        <taxon>Pseudomonadati</taxon>
        <taxon>Pseudomonadota</taxon>
        <taxon>Alphaproteobacteria</taxon>
        <taxon>Hyphomicrobiales</taxon>
        <taxon>Nitrobacteraceae</taxon>
        <taxon>Rhodoplanes</taxon>
    </lineage>
</organism>
<evidence type="ECO:0000259" key="7">
    <source>
        <dbReference type="SMART" id="SM00363"/>
    </source>
</evidence>
<dbReference type="InterPro" id="IPR050188">
    <property type="entry name" value="RluA_PseudoU_synthase"/>
</dbReference>
<dbReference type="Gene3D" id="3.30.2350.10">
    <property type="entry name" value="Pseudouridine synthase"/>
    <property type="match status" value="1"/>
</dbReference>
<evidence type="ECO:0000256" key="5">
    <source>
        <dbReference type="PROSITE-ProRule" id="PRU00182"/>
    </source>
</evidence>
<protein>
    <recommendedName>
        <fullName evidence="6">Pseudouridine synthase</fullName>
        <ecNumber evidence="6">5.4.99.-</ecNumber>
    </recommendedName>
</protein>
<comment type="catalytic activity">
    <reaction evidence="3">
        <text>uridine(1911/1915/1917) in 23S rRNA = pseudouridine(1911/1915/1917) in 23S rRNA</text>
        <dbReference type="Rhea" id="RHEA:42524"/>
        <dbReference type="Rhea" id="RHEA-COMP:10097"/>
        <dbReference type="Rhea" id="RHEA-COMP:10098"/>
        <dbReference type="ChEBI" id="CHEBI:65314"/>
        <dbReference type="ChEBI" id="CHEBI:65315"/>
        <dbReference type="EC" id="5.4.99.23"/>
    </reaction>
</comment>
<name>A0A9X5AV00_9BRAD</name>
<proteinExistence type="inferred from homology"/>
<evidence type="ECO:0000256" key="6">
    <source>
        <dbReference type="RuleBase" id="RU362028"/>
    </source>
</evidence>
<gene>
    <name evidence="8" type="ORF">GJ689_19745</name>
</gene>
<comment type="caution">
    <text evidence="8">The sequence shown here is derived from an EMBL/GenBank/DDBJ whole genome shotgun (WGS) entry which is preliminary data.</text>
</comment>
<dbReference type="Proteomes" id="UP000438991">
    <property type="component" value="Unassembled WGS sequence"/>
</dbReference>
<evidence type="ECO:0000313" key="8">
    <source>
        <dbReference type="EMBL" id="MTW18438.1"/>
    </source>
</evidence>
<dbReference type="PANTHER" id="PTHR21600">
    <property type="entry name" value="MITOCHONDRIAL RNA PSEUDOURIDINE SYNTHASE"/>
    <property type="match status" value="1"/>
</dbReference>
<dbReference type="NCBIfam" id="TIGR00005">
    <property type="entry name" value="rluA_subfam"/>
    <property type="match status" value="1"/>
</dbReference>
<dbReference type="CDD" id="cd02869">
    <property type="entry name" value="PseudoU_synth_RluA_like"/>
    <property type="match status" value="1"/>
</dbReference>
<dbReference type="AlphaFoldDB" id="A0A9X5AV00"/>
<dbReference type="PROSITE" id="PS01129">
    <property type="entry name" value="PSI_RLU"/>
    <property type="match status" value="1"/>
</dbReference>
<comment type="function">
    <text evidence="6">Responsible for synthesis of pseudouridine from uracil.</text>
</comment>
<dbReference type="InterPro" id="IPR036986">
    <property type="entry name" value="S4_RNA-bd_sf"/>
</dbReference>
<comment type="catalytic activity">
    <reaction evidence="6">
        <text>a uridine in RNA = a pseudouridine in RNA</text>
        <dbReference type="Rhea" id="RHEA:48348"/>
        <dbReference type="Rhea" id="RHEA-COMP:12068"/>
        <dbReference type="Rhea" id="RHEA-COMP:12069"/>
        <dbReference type="ChEBI" id="CHEBI:65314"/>
        <dbReference type="ChEBI" id="CHEBI:65315"/>
    </reaction>
</comment>
<dbReference type="Gene3D" id="3.10.290.10">
    <property type="entry name" value="RNA-binding S4 domain"/>
    <property type="match status" value="1"/>
</dbReference>
<dbReference type="InterPro" id="IPR002942">
    <property type="entry name" value="S4_RNA-bd"/>
</dbReference>